<keyword evidence="5 8" id="KW-0547">Nucleotide-binding</keyword>
<comment type="catalytic activity">
    <reaction evidence="7 8">
        <text>(R)-pantoate + beta-alanine + ATP = (R)-pantothenate + AMP + diphosphate + H(+)</text>
        <dbReference type="Rhea" id="RHEA:10912"/>
        <dbReference type="ChEBI" id="CHEBI:15378"/>
        <dbReference type="ChEBI" id="CHEBI:15980"/>
        <dbReference type="ChEBI" id="CHEBI:29032"/>
        <dbReference type="ChEBI" id="CHEBI:30616"/>
        <dbReference type="ChEBI" id="CHEBI:33019"/>
        <dbReference type="ChEBI" id="CHEBI:57966"/>
        <dbReference type="ChEBI" id="CHEBI:456215"/>
        <dbReference type="EC" id="6.3.2.1"/>
    </reaction>
</comment>
<name>I5AYU4_9BACT</name>
<dbReference type="GO" id="GO:0015940">
    <property type="term" value="P:pantothenate biosynthetic process"/>
    <property type="evidence" value="ECO:0007669"/>
    <property type="project" value="UniProtKB-UniRule"/>
</dbReference>
<dbReference type="InterPro" id="IPR014729">
    <property type="entry name" value="Rossmann-like_a/b/a_fold"/>
</dbReference>
<dbReference type="Proteomes" id="UP000005778">
    <property type="component" value="Chromosome"/>
</dbReference>
<dbReference type="PANTHER" id="PTHR21299:SF1">
    <property type="entry name" value="PANTOATE--BETA-ALANINE LIGASE"/>
    <property type="match status" value="1"/>
</dbReference>
<comment type="subcellular location">
    <subcellularLocation>
        <location evidence="8">Cytoplasm</location>
    </subcellularLocation>
</comment>
<dbReference type="InterPro" id="IPR042176">
    <property type="entry name" value="Pantoate_ligase_C"/>
</dbReference>
<dbReference type="NCBIfam" id="TIGR00018">
    <property type="entry name" value="panC"/>
    <property type="match status" value="1"/>
</dbReference>
<dbReference type="GO" id="GO:0005829">
    <property type="term" value="C:cytosol"/>
    <property type="evidence" value="ECO:0007669"/>
    <property type="project" value="TreeGrafter"/>
</dbReference>
<keyword evidence="4 8" id="KW-0566">Pantothenate biosynthesis</keyword>
<keyword evidence="6 8" id="KW-0067">ATP-binding</keyword>
<dbReference type="EMBL" id="CM001488">
    <property type="protein sequence ID" value="EIM62407.1"/>
    <property type="molecule type" value="Genomic_DNA"/>
</dbReference>
<feature type="binding site" evidence="8">
    <location>
        <begin position="31"/>
        <end position="38"/>
    </location>
    <ligand>
        <name>ATP</name>
        <dbReference type="ChEBI" id="CHEBI:30616"/>
    </ligand>
</feature>
<accession>I5AYU4</accession>
<gene>
    <name evidence="8" type="primary">panC</name>
    <name evidence="9" type="ORF">DespoDRAFT_00383</name>
</gene>
<dbReference type="HAMAP" id="MF_00158">
    <property type="entry name" value="PanC"/>
    <property type="match status" value="1"/>
</dbReference>
<evidence type="ECO:0000256" key="7">
    <source>
        <dbReference type="ARBA" id="ARBA00048258"/>
    </source>
</evidence>
<dbReference type="EC" id="6.3.2.1" evidence="8"/>
<dbReference type="HOGENOM" id="CLU_047148_0_0_7"/>
<comment type="subunit">
    <text evidence="8">Homodimer.</text>
</comment>
<dbReference type="UniPathway" id="UPA00028">
    <property type="reaction ID" value="UER00005"/>
</dbReference>
<dbReference type="eggNOG" id="COG0414">
    <property type="taxonomic scope" value="Bacteria"/>
</dbReference>
<dbReference type="STRING" id="879212.DespoDRAFT_00383"/>
<feature type="binding site" evidence="8">
    <location>
        <position position="154"/>
    </location>
    <ligand>
        <name>(R)-pantoate</name>
        <dbReference type="ChEBI" id="CHEBI:15980"/>
    </ligand>
</feature>
<comment type="function">
    <text evidence="8">Catalyzes the condensation of pantoate with beta-alanine in an ATP-dependent reaction via a pantoyl-adenylate intermediate.</text>
</comment>
<evidence type="ECO:0000313" key="9">
    <source>
        <dbReference type="EMBL" id="EIM62407.1"/>
    </source>
</evidence>
<feature type="binding site" evidence="8">
    <location>
        <begin position="148"/>
        <end position="151"/>
    </location>
    <ligand>
        <name>ATP</name>
        <dbReference type="ChEBI" id="CHEBI:30616"/>
    </ligand>
</feature>
<feature type="binding site" evidence="8">
    <location>
        <begin position="185"/>
        <end position="188"/>
    </location>
    <ligand>
        <name>ATP</name>
        <dbReference type="ChEBI" id="CHEBI:30616"/>
    </ligand>
</feature>
<dbReference type="Gene3D" id="3.30.1300.10">
    <property type="entry name" value="Pantoate-beta-alanine ligase, C-terminal domain"/>
    <property type="match status" value="1"/>
</dbReference>
<dbReference type="Gene3D" id="3.40.50.620">
    <property type="entry name" value="HUPs"/>
    <property type="match status" value="1"/>
</dbReference>
<dbReference type="CDD" id="cd00560">
    <property type="entry name" value="PanC"/>
    <property type="match status" value="1"/>
</dbReference>
<keyword evidence="10" id="KW-1185">Reference proteome</keyword>
<dbReference type="GO" id="GO:0005524">
    <property type="term" value="F:ATP binding"/>
    <property type="evidence" value="ECO:0007669"/>
    <property type="project" value="UniProtKB-KW"/>
</dbReference>
<feature type="binding site" evidence="8">
    <location>
        <position position="177"/>
    </location>
    <ligand>
        <name>ATP</name>
        <dbReference type="ChEBI" id="CHEBI:30616"/>
    </ligand>
</feature>
<feature type="active site" description="Proton donor" evidence="8">
    <location>
        <position position="38"/>
    </location>
</feature>
<dbReference type="Pfam" id="PF02569">
    <property type="entry name" value="Pantoate_ligase"/>
    <property type="match status" value="1"/>
</dbReference>
<evidence type="ECO:0000256" key="2">
    <source>
        <dbReference type="ARBA" id="ARBA00009256"/>
    </source>
</evidence>
<dbReference type="PANTHER" id="PTHR21299">
    <property type="entry name" value="CYTIDYLATE KINASE/PANTOATE-BETA-ALANINE LIGASE"/>
    <property type="match status" value="1"/>
</dbReference>
<evidence type="ECO:0000256" key="6">
    <source>
        <dbReference type="ARBA" id="ARBA00022840"/>
    </source>
</evidence>
<evidence type="ECO:0000313" key="10">
    <source>
        <dbReference type="Proteomes" id="UP000005778"/>
    </source>
</evidence>
<dbReference type="GO" id="GO:0004592">
    <property type="term" value="F:pantoate-beta-alanine ligase activity"/>
    <property type="evidence" value="ECO:0007669"/>
    <property type="project" value="UniProtKB-UniRule"/>
</dbReference>
<organism evidence="9 10">
    <name type="scientific">Desulfobacter postgatei 2ac9</name>
    <dbReference type="NCBI Taxonomy" id="879212"/>
    <lineage>
        <taxon>Bacteria</taxon>
        <taxon>Pseudomonadati</taxon>
        <taxon>Thermodesulfobacteriota</taxon>
        <taxon>Desulfobacteria</taxon>
        <taxon>Desulfobacterales</taxon>
        <taxon>Desulfobacteraceae</taxon>
        <taxon>Desulfobacter</taxon>
    </lineage>
</organism>
<evidence type="ECO:0000256" key="5">
    <source>
        <dbReference type="ARBA" id="ARBA00022741"/>
    </source>
</evidence>
<sequence>MMDILKTKADMQAWSAAKKREGKTISFVPTMGYLHKGHVSLLEIGKPLSDELVLSIFVNPTQFAPNEDLDAYPSNIRNDLDLAQQAGVTAVFLPDKNEMYGPNYQTRVSLDHLPQYLCGRSRPVHFGGVATVVTKLFNIVMPDVAVFGKKDFQQLAIIRQMVKDLDFNIQIIGGEIIREEDGLAMSSRNAYLTPEQRTSAVCLSKAISLLKQRVAKGIRSVPDLVREMEAFILSFEHTRIDYIELCNPRTLEPVETVQAETLVALAVQVGKSRLIDNALIEAP</sequence>
<dbReference type="SUPFAM" id="SSF52374">
    <property type="entry name" value="Nucleotidylyl transferase"/>
    <property type="match status" value="1"/>
</dbReference>
<evidence type="ECO:0000256" key="4">
    <source>
        <dbReference type="ARBA" id="ARBA00022655"/>
    </source>
</evidence>
<keyword evidence="3 8" id="KW-0436">Ligase</keyword>
<comment type="miscellaneous">
    <text evidence="8">The reaction proceeds by a bi uni uni bi ping pong mechanism.</text>
</comment>
<dbReference type="InterPro" id="IPR003721">
    <property type="entry name" value="Pantoate_ligase"/>
</dbReference>
<keyword evidence="8" id="KW-0963">Cytoplasm</keyword>
<evidence type="ECO:0000256" key="1">
    <source>
        <dbReference type="ARBA" id="ARBA00004990"/>
    </source>
</evidence>
<proteinExistence type="inferred from homology"/>
<reference evidence="9 10" key="1">
    <citation type="submission" date="2011-09" db="EMBL/GenBank/DDBJ databases">
        <authorList>
            <consortium name="US DOE Joint Genome Institute (JGI-PGF)"/>
            <person name="Lucas S."/>
            <person name="Han J."/>
            <person name="Lapidus A."/>
            <person name="Cheng J.-F."/>
            <person name="Goodwin L."/>
            <person name="Pitluck S."/>
            <person name="Peters L."/>
            <person name="Land M.L."/>
            <person name="Hauser L."/>
            <person name="Orellana R."/>
            <person name="Lovley D."/>
            <person name="Woyke T.J."/>
        </authorList>
    </citation>
    <scope>NUCLEOTIDE SEQUENCE [LARGE SCALE GENOMIC DNA]</scope>
    <source>
        <strain evidence="9 10">2ac9</strain>
    </source>
</reference>
<feature type="binding site" evidence="8">
    <location>
        <position position="62"/>
    </location>
    <ligand>
        <name>beta-alanine</name>
        <dbReference type="ChEBI" id="CHEBI:57966"/>
    </ligand>
</feature>
<reference evidence="9 10" key="2">
    <citation type="submission" date="2012-02" db="EMBL/GenBank/DDBJ databases">
        <title>Improved High-Quality Draft sequence of Desulfobacter postgatei 2ac9.</title>
        <authorList>
            <consortium name="US DOE Joint Genome Institute"/>
            <person name="Lucas S."/>
            <person name="Han J."/>
            <person name="Lapidus A."/>
            <person name="Cheng J.-F."/>
            <person name="Goodwin L."/>
            <person name="Pitluck S."/>
            <person name="Peters L."/>
            <person name="Ovchinnikova G."/>
            <person name="Held B."/>
            <person name="Detter J.C."/>
            <person name="Han C."/>
            <person name="Tapia R."/>
            <person name="Land M."/>
            <person name="Hauser L."/>
            <person name="Kyrpides N."/>
            <person name="Ivanova N."/>
            <person name="Pagani I."/>
            <person name="Orellana R."/>
            <person name="Lovley D."/>
            <person name="Woyke T."/>
        </authorList>
    </citation>
    <scope>NUCLEOTIDE SEQUENCE [LARGE SCALE GENOMIC DNA]</scope>
    <source>
        <strain evidence="9 10">2ac9</strain>
    </source>
</reference>
<comment type="pathway">
    <text evidence="1 8">Cofactor biosynthesis; (R)-pantothenate biosynthesis; (R)-pantothenate from (R)-pantoate and beta-alanine: step 1/1.</text>
</comment>
<evidence type="ECO:0000256" key="8">
    <source>
        <dbReference type="HAMAP-Rule" id="MF_00158"/>
    </source>
</evidence>
<feature type="binding site" evidence="8">
    <location>
        <position position="62"/>
    </location>
    <ligand>
        <name>(R)-pantoate</name>
        <dbReference type="ChEBI" id="CHEBI:15980"/>
    </ligand>
</feature>
<evidence type="ECO:0000256" key="3">
    <source>
        <dbReference type="ARBA" id="ARBA00022598"/>
    </source>
</evidence>
<comment type="similarity">
    <text evidence="2 8">Belongs to the pantothenate synthetase family.</text>
</comment>
<dbReference type="AlphaFoldDB" id="I5AYU4"/>
<protein>
    <recommendedName>
        <fullName evidence="8">Pantothenate synthetase</fullName>
        <shortName evidence="8">PS</shortName>
        <ecNumber evidence="8">6.3.2.1</ecNumber>
    </recommendedName>
    <alternativeName>
        <fullName evidence="8">Pantoate--beta-alanine ligase</fullName>
    </alternativeName>
    <alternativeName>
        <fullName evidence="8">Pantoate-activating enzyme</fullName>
    </alternativeName>
</protein>